<proteinExistence type="predicted"/>
<gene>
    <name evidence="8" type="ORF">Moror_945</name>
</gene>
<dbReference type="STRING" id="1381753.V2XW57"/>
<keyword evidence="3" id="KW-0862">Zinc</keyword>
<keyword evidence="5" id="KW-0472">Membrane</keyword>
<keyword evidence="5" id="KW-1133">Transmembrane helix</keyword>
<evidence type="ECO:0000256" key="3">
    <source>
        <dbReference type="ARBA" id="ARBA00022833"/>
    </source>
</evidence>
<keyword evidence="5" id="KW-0812">Transmembrane</keyword>
<dbReference type="InterPro" id="IPR013083">
    <property type="entry name" value="Znf_RING/FYVE/PHD"/>
</dbReference>
<accession>V2XW57</accession>
<dbReference type="CDD" id="cd16495">
    <property type="entry name" value="RING_CH-C4HC3_MARCH"/>
    <property type="match status" value="1"/>
</dbReference>
<dbReference type="Gene3D" id="3.30.40.10">
    <property type="entry name" value="Zinc/RING finger domain, C3HC4 (zinc finger)"/>
    <property type="match status" value="1"/>
</dbReference>
<dbReference type="SMART" id="SM00744">
    <property type="entry name" value="RINGv"/>
    <property type="match status" value="1"/>
</dbReference>
<dbReference type="PANTHER" id="PTHR46347">
    <property type="entry name" value="RING/FYVE/PHD ZINC FINGER SUPERFAMILY PROTEIN"/>
    <property type="match status" value="1"/>
</dbReference>
<feature type="transmembrane region" description="Helical" evidence="5">
    <location>
        <begin position="188"/>
        <end position="213"/>
    </location>
</feature>
<evidence type="ECO:0000259" key="7">
    <source>
        <dbReference type="PROSITE" id="PS51292"/>
    </source>
</evidence>
<protein>
    <submittedName>
        <fullName evidence="8">Ring finger domain protein</fullName>
    </submittedName>
</protein>
<evidence type="ECO:0000256" key="5">
    <source>
        <dbReference type="SAM" id="Phobius"/>
    </source>
</evidence>
<evidence type="ECO:0000256" key="2">
    <source>
        <dbReference type="ARBA" id="ARBA00022771"/>
    </source>
</evidence>
<feature type="transmembrane region" description="Helical" evidence="5">
    <location>
        <begin position="77"/>
        <end position="105"/>
    </location>
</feature>
<dbReference type="OrthoDB" id="264354at2759"/>
<dbReference type="AlphaFoldDB" id="V2XW57"/>
<dbReference type="PANTHER" id="PTHR46347:SF1">
    <property type="entry name" value="RING_FYVE_PHD ZINC FINGER SUPERFAMILY PROTEIN"/>
    <property type="match status" value="1"/>
</dbReference>
<sequence length="277" mass="31413">MSDSQAETEQEKQCRICLDGMDAEQDLGRLIRPCLCKGSISYVHVKCLQTWRNTASRSAFFQCPQCHYKYRFSRTRVVGIATNPVIVGGISALIFIIITLLSSYITTYLLSYFQEPTTSSFYFPSGPLFYVTPLEVIHDLVRAALGIIQDEDEYLDPTIITQGGRNAYPPLRPLRREDGFLKRFMTRLIIGLPLVGSVSLIHMLLTLPFIGPVHWIARYRGNRRRNNSNSRDISALIIVALLVLGAARAFYGLYQLIHTWTTRALLKFEDSVLEVNA</sequence>
<dbReference type="Pfam" id="PF12906">
    <property type="entry name" value="RINGv"/>
    <property type="match status" value="1"/>
</dbReference>
<feature type="domain" description="RING-type" evidence="6">
    <location>
        <begin position="14"/>
        <end position="67"/>
    </location>
</feature>
<keyword evidence="9" id="KW-1185">Reference proteome</keyword>
<dbReference type="InterPro" id="IPR001841">
    <property type="entry name" value="Znf_RING"/>
</dbReference>
<dbReference type="KEGG" id="mrr:Moror_945"/>
<evidence type="ECO:0000313" key="9">
    <source>
        <dbReference type="Proteomes" id="UP000017559"/>
    </source>
</evidence>
<evidence type="ECO:0000256" key="1">
    <source>
        <dbReference type="ARBA" id="ARBA00022723"/>
    </source>
</evidence>
<dbReference type="PROSITE" id="PS50089">
    <property type="entry name" value="ZF_RING_2"/>
    <property type="match status" value="1"/>
</dbReference>
<dbReference type="HOGENOM" id="CLU_045297_0_0_1"/>
<dbReference type="InterPro" id="IPR011016">
    <property type="entry name" value="Znf_RING-CH"/>
</dbReference>
<dbReference type="GO" id="GO:0008270">
    <property type="term" value="F:zinc ion binding"/>
    <property type="evidence" value="ECO:0007669"/>
    <property type="project" value="UniProtKB-KW"/>
</dbReference>
<evidence type="ECO:0000259" key="6">
    <source>
        <dbReference type="PROSITE" id="PS50089"/>
    </source>
</evidence>
<reference evidence="8 9" key="1">
    <citation type="journal article" date="2014" name="BMC Genomics">
        <title>Genome and secretome analysis of the hemibiotrophic fungal pathogen, Moniliophthora roreri, which causes frosty pod rot disease of cacao: mechanisms of the biotrophic and necrotrophic phases.</title>
        <authorList>
            <person name="Meinhardt L.W."/>
            <person name="Costa G.G.L."/>
            <person name="Thomazella D.P.T."/>
            <person name="Teixeira P.J.P.L."/>
            <person name="Carazzolle M.F."/>
            <person name="Schuster S.C."/>
            <person name="Carlson J.E."/>
            <person name="Guiltinan M.J."/>
            <person name="Mieczkowski P."/>
            <person name="Farmer A."/>
            <person name="Ramaraj T."/>
            <person name="Crozier J."/>
            <person name="Davis R.E."/>
            <person name="Shao J."/>
            <person name="Melnick R.L."/>
            <person name="Pereira G.A.G."/>
            <person name="Bailey B.A."/>
        </authorList>
    </citation>
    <scope>NUCLEOTIDE SEQUENCE [LARGE SCALE GENOMIC DNA]</scope>
    <source>
        <strain evidence="8 9">MCA 2997</strain>
    </source>
</reference>
<organism evidence="8 9">
    <name type="scientific">Moniliophthora roreri (strain MCA 2997)</name>
    <name type="common">Cocoa frosty pod rot fungus</name>
    <name type="synonym">Crinipellis roreri</name>
    <dbReference type="NCBI Taxonomy" id="1381753"/>
    <lineage>
        <taxon>Eukaryota</taxon>
        <taxon>Fungi</taxon>
        <taxon>Dikarya</taxon>
        <taxon>Basidiomycota</taxon>
        <taxon>Agaricomycotina</taxon>
        <taxon>Agaricomycetes</taxon>
        <taxon>Agaricomycetidae</taxon>
        <taxon>Agaricales</taxon>
        <taxon>Marasmiineae</taxon>
        <taxon>Marasmiaceae</taxon>
        <taxon>Moniliophthora</taxon>
    </lineage>
</organism>
<comment type="caution">
    <text evidence="8">The sequence shown here is derived from an EMBL/GenBank/DDBJ whole genome shotgun (WGS) entry which is preliminary data.</text>
</comment>
<name>V2XW57_MONRO</name>
<dbReference type="PROSITE" id="PS51292">
    <property type="entry name" value="ZF_RING_CH"/>
    <property type="match status" value="1"/>
</dbReference>
<feature type="transmembrane region" description="Helical" evidence="5">
    <location>
        <begin position="233"/>
        <end position="254"/>
    </location>
</feature>
<dbReference type="Proteomes" id="UP000017559">
    <property type="component" value="Unassembled WGS sequence"/>
</dbReference>
<evidence type="ECO:0000313" key="8">
    <source>
        <dbReference type="EMBL" id="ESK98007.1"/>
    </source>
</evidence>
<feature type="domain" description="RING-CH-type" evidence="7">
    <location>
        <begin position="6"/>
        <end position="73"/>
    </location>
</feature>
<evidence type="ECO:0000256" key="4">
    <source>
        <dbReference type="PROSITE-ProRule" id="PRU00175"/>
    </source>
</evidence>
<keyword evidence="2 4" id="KW-0863">Zinc-finger</keyword>
<keyword evidence="1" id="KW-0479">Metal-binding</keyword>
<dbReference type="SUPFAM" id="SSF57850">
    <property type="entry name" value="RING/U-box"/>
    <property type="match status" value="1"/>
</dbReference>
<dbReference type="EMBL" id="AWSO01000014">
    <property type="protein sequence ID" value="ESK98007.1"/>
    <property type="molecule type" value="Genomic_DNA"/>
</dbReference>